<comment type="similarity">
    <text evidence="1 2">Belongs to the arylamine N-acetyltransferase family.</text>
</comment>
<dbReference type="PRINTS" id="PR01543">
    <property type="entry name" value="ANATRNSFRASE"/>
</dbReference>
<organism evidence="4 5">
    <name type="scientific">Paractinoplanes ovalisporus</name>
    <dbReference type="NCBI Taxonomy" id="2810368"/>
    <lineage>
        <taxon>Bacteria</taxon>
        <taxon>Bacillati</taxon>
        <taxon>Actinomycetota</taxon>
        <taxon>Actinomycetes</taxon>
        <taxon>Micromonosporales</taxon>
        <taxon>Micromonosporaceae</taxon>
        <taxon>Paractinoplanes</taxon>
    </lineage>
</organism>
<evidence type="ECO:0000256" key="3">
    <source>
        <dbReference type="SAM" id="MobiDB-lite"/>
    </source>
</evidence>
<dbReference type="Pfam" id="PF00797">
    <property type="entry name" value="Acetyltransf_2"/>
    <property type="match status" value="1"/>
</dbReference>
<feature type="compositionally biased region" description="Pro residues" evidence="3">
    <location>
        <begin position="256"/>
        <end position="265"/>
    </location>
</feature>
<feature type="region of interest" description="Disordered" evidence="3">
    <location>
        <begin position="256"/>
        <end position="304"/>
    </location>
</feature>
<dbReference type="Proteomes" id="UP000632138">
    <property type="component" value="Unassembled WGS sequence"/>
</dbReference>
<name>A0ABS2AEN3_9ACTN</name>
<proteinExistence type="inferred from homology"/>
<accession>A0ABS2AEN3</accession>
<feature type="compositionally biased region" description="Pro residues" evidence="3">
    <location>
        <begin position="295"/>
        <end position="304"/>
    </location>
</feature>
<dbReference type="InterPro" id="IPR038765">
    <property type="entry name" value="Papain-like_cys_pep_sf"/>
</dbReference>
<dbReference type="RefSeq" id="WP_203378317.1">
    <property type="nucleotide sequence ID" value="NZ_JAENHP010000007.1"/>
</dbReference>
<dbReference type="EMBL" id="JAENHP010000007">
    <property type="protein sequence ID" value="MBM2618297.1"/>
    <property type="molecule type" value="Genomic_DNA"/>
</dbReference>
<dbReference type="Gene3D" id="2.40.128.150">
    <property type="entry name" value="Cysteine proteinases"/>
    <property type="match status" value="1"/>
</dbReference>
<dbReference type="PANTHER" id="PTHR11786">
    <property type="entry name" value="N-HYDROXYARYLAMINE O-ACETYLTRANSFERASE"/>
    <property type="match status" value="1"/>
</dbReference>
<evidence type="ECO:0000256" key="1">
    <source>
        <dbReference type="ARBA" id="ARBA00006547"/>
    </source>
</evidence>
<sequence>MDVNAYLARIDLDRPLTPDAAGLRELHRAHQRTVPFENLSIHLGETISLDPGALFDKIVRRRRGGFCYELNGLFALLLEDLGFEVERVGARVHGERLGPPFDHLALLVTAPDGDGPWLADVGFGRHSTDPLDFRRTEPQTDPGGVFTLVDVHGSDDVDVTLDGKPQYRIERRVRALTDFIPTCWWHSTSPDSHFGRAPVCSRLDGDGRVSLSGRTLIRTGGGQRTETVLDTDEQVLAAYRENFGIVLGRVPTPPVRLAPPAPPASPAHHAPSASPPPPDRHAPPATPSPAARHAPPTPPAPPAP</sequence>
<dbReference type="InterPro" id="IPR001447">
    <property type="entry name" value="Arylamine_N-AcTrfase"/>
</dbReference>
<dbReference type="SUPFAM" id="SSF54001">
    <property type="entry name" value="Cysteine proteinases"/>
    <property type="match status" value="1"/>
</dbReference>
<gene>
    <name evidence="4" type="ORF">JIG36_22305</name>
</gene>
<evidence type="ECO:0000313" key="4">
    <source>
        <dbReference type="EMBL" id="MBM2618297.1"/>
    </source>
</evidence>
<evidence type="ECO:0000313" key="5">
    <source>
        <dbReference type="Proteomes" id="UP000632138"/>
    </source>
</evidence>
<evidence type="ECO:0000256" key="2">
    <source>
        <dbReference type="RuleBase" id="RU003452"/>
    </source>
</evidence>
<comment type="caution">
    <text evidence="4">The sequence shown here is derived from an EMBL/GenBank/DDBJ whole genome shotgun (WGS) entry which is preliminary data.</text>
</comment>
<protein>
    <submittedName>
        <fullName evidence="4">Arylamine N-acetyltransferase</fullName>
    </submittedName>
</protein>
<keyword evidence="5" id="KW-1185">Reference proteome</keyword>
<dbReference type="Gene3D" id="3.30.2140.10">
    <property type="entry name" value="Arylamine N-acetyltransferase"/>
    <property type="match status" value="1"/>
</dbReference>
<dbReference type="PANTHER" id="PTHR11786:SF0">
    <property type="entry name" value="ARYLAMINE N-ACETYLTRANSFERASE 4-RELATED"/>
    <property type="match status" value="1"/>
</dbReference>
<reference evidence="4 5" key="1">
    <citation type="submission" date="2021-01" db="EMBL/GenBank/DDBJ databases">
        <title>Actinoplanes sp. nov. LDG1-06 isolated from lichen.</title>
        <authorList>
            <person name="Saeng-In P."/>
            <person name="Phongsopitanun W."/>
            <person name="Kanchanasin P."/>
            <person name="Yuki M."/>
            <person name="Kudo T."/>
            <person name="Ohkuma M."/>
            <person name="Tanasupawat S."/>
        </authorList>
    </citation>
    <scope>NUCLEOTIDE SEQUENCE [LARGE SCALE GENOMIC DNA]</scope>
    <source>
        <strain evidence="4 5">LDG1-06</strain>
    </source>
</reference>